<feature type="compositionally biased region" description="Polar residues" evidence="5">
    <location>
        <begin position="358"/>
        <end position="369"/>
    </location>
</feature>
<keyword evidence="1" id="KW-0805">Transcription regulation</keyword>
<keyword evidence="2" id="KW-0238">DNA-binding</keyword>
<evidence type="ECO:0000313" key="7">
    <source>
        <dbReference type="EMBL" id="EGG02333.1"/>
    </source>
</evidence>
<dbReference type="RefSeq" id="XP_007414318.1">
    <property type="nucleotide sequence ID" value="XM_007414256.1"/>
</dbReference>
<dbReference type="InterPro" id="IPR036864">
    <property type="entry name" value="Zn2-C6_fun-type_DNA-bd_sf"/>
</dbReference>
<sequence>MDLTGAHCPESFTPVEGSSASSKREVKGARRVRNACLQCRERKIRCSRTYPCKGCVSRGDGEACDWQGGFPSGDIPVQQQRVATQRREFDQIYGRIIEIKSLMTSLMRQDPSLKNRIAEWTQYHPELNDMWQDLLYPNPFSQAQQHTSCPIGSELLEWAFPSLYPPDSAASFESCASSATTSSTFYSLGNAGSSSPHSPRTAGSFLTESEATSPVPFLKPCKTSGYKSWQYLREAPFPYQPIRPSEKFYNEPRSQHNAPAHHPSHDFSQFQFSPQFYSPTYLRPPRFELVKESFKVGDAGIVDGLQSMANVHSEPSTSNPFSTTMPNQRQSLDVAGYFQGDPSFYGSRPTHRSLELTSAPQDNTLTPRNVNWPAHDNQSSNPATMGMELDIGKLSFGQDCGTGAENFRIRE</sequence>
<dbReference type="CDD" id="cd00067">
    <property type="entry name" value="GAL4"/>
    <property type="match status" value="1"/>
</dbReference>
<dbReference type="InParanoid" id="F4RYZ5"/>
<dbReference type="InterPro" id="IPR001138">
    <property type="entry name" value="Zn2Cys6_DnaBD"/>
</dbReference>
<dbReference type="GO" id="GO:0000981">
    <property type="term" value="F:DNA-binding transcription factor activity, RNA polymerase II-specific"/>
    <property type="evidence" value="ECO:0007669"/>
    <property type="project" value="InterPro"/>
</dbReference>
<keyword evidence="8" id="KW-1185">Reference proteome</keyword>
<dbReference type="GO" id="GO:0003677">
    <property type="term" value="F:DNA binding"/>
    <property type="evidence" value="ECO:0007669"/>
    <property type="project" value="UniProtKB-KW"/>
</dbReference>
<dbReference type="GeneID" id="18932194"/>
<evidence type="ECO:0000256" key="1">
    <source>
        <dbReference type="ARBA" id="ARBA00023015"/>
    </source>
</evidence>
<dbReference type="PROSITE" id="PS50048">
    <property type="entry name" value="ZN2_CY6_FUNGAL_2"/>
    <property type="match status" value="1"/>
</dbReference>
<dbReference type="PANTHER" id="PTHR31069">
    <property type="entry name" value="OLEATE-ACTIVATED TRANSCRIPTION FACTOR 1-RELATED"/>
    <property type="match status" value="1"/>
</dbReference>
<dbReference type="STRING" id="747676.F4RYZ5"/>
<dbReference type="VEuPathDB" id="FungiDB:MELLADRAFT_72794"/>
<accession>F4RYZ5</accession>
<keyword evidence="4" id="KW-0539">Nucleus</keyword>
<dbReference type="KEGG" id="mlr:MELLADRAFT_72794"/>
<dbReference type="GO" id="GO:0008270">
    <property type="term" value="F:zinc ion binding"/>
    <property type="evidence" value="ECO:0007669"/>
    <property type="project" value="InterPro"/>
</dbReference>
<feature type="region of interest" description="Disordered" evidence="5">
    <location>
        <begin position="358"/>
        <end position="382"/>
    </location>
</feature>
<dbReference type="SUPFAM" id="SSF57701">
    <property type="entry name" value="Zn2/Cys6 DNA-binding domain"/>
    <property type="match status" value="1"/>
</dbReference>
<dbReference type="InterPro" id="IPR050675">
    <property type="entry name" value="OAF3"/>
</dbReference>
<evidence type="ECO:0000256" key="3">
    <source>
        <dbReference type="ARBA" id="ARBA00023163"/>
    </source>
</evidence>
<evidence type="ECO:0000313" key="8">
    <source>
        <dbReference type="Proteomes" id="UP000001072"/>
    </source>
</evidence>
<dbReference type="PANTHER" id="PTHR31069:SF32">
    <property type="entry name" value="ARGININE METABOLISM REGULATION PROTEIN II"/>
    <property type="match status" value="1"/>
</dbReference>
<dbReference type="PROSITE" id="PS00463">
    <property type="entry name" value="ZN2_CY6_FUNGAL_1"/>
    <property type="match status" value="1"/>
</dbReference>
<feature type="domain" description="Zn(2)-C6 fungal-type" evidence="6">
    <location>
        <begin position="35"/>
        <end position="66"/>
    </location>
</feature>
<protein>
    <recommendedName>
        <fullName evidence="6">Zn(2)-C6 fungal-type domain-containing protein</fullName>
    </recommendedName>
</protein>
<dbReference type="Proteomes" id="UP000001072">
    <property type="component" value="Unassembled WGS sequence"/>
</dbReference>
<dbReference type="EMBL" id="GL883131">
    <property type="protein sequence ID" value="EGG02333.1"/>
    <property type="molecule type" value="Genomic_DNA"/>
</dbReference>
<evidence type="ECO:0000256" key="2">
    <source>
        <dbReference type="ARBA" id="ARBA00023125"/>
    </source>
</evidence>
<dbReference type="eggNOG" id="ENOG502SXAR">
    <property type="taxonomic scope" value="Eukaryota"/>
</dbReference>
<dbReference type="AlphaFoldDB" id="F4RYZ5"/>
<dbReference type="SMART" id="SM00066">
    <property type="entry name" value="GAL4"/>
    <property type="match status" value="1"/>
</dbReference>
<evidence type="ECO:0000256" key="4">
    <source>
        <dbReference type="ARBA" id="ARBA00023242"/>
    </source>
</evidence>
<organism evidence="8">
    <name type="scientific">Melampsora larici-populina (strain 98AG31 / pathotype 3-4-7)</name>
    <name type="common">Poplar leaf rust fungus</name>
    <dbReference type="NCBI Taxonomy" id="747676"/>
    <lineage>
        <taxon>Eukaryota</taxon>
        <taxon>Fungi</taxon>
        <taxon>Dikarya</taxon>
        <taxon>Basidiomycota</taxon>
        <taxon>Pucciniomycotina</taxon>
        <taxon>Pucciniomycetes</taxon>
        <taxon>Pucciniales</taxon>
        <taxon>Melampsoraceae</taxon>
        <taxon>Melampsora</taxon>
    </lineage>
</organism>
<dbReference type="OrthoDB" id="2495998at2759"/>
<reference evidence="8" key="1">
    <citation type="journal article" date="2011" name="Proc. Natl. Acad. Sci. U.S.A.">
        <title>Obligate biotrophy features unraveled by the genomic analysis of rust fungi.</title>
        <authorList>
            <person name="Duplessis S."/>
            <person name="Cuomo C.A."/>
            <person name="Lin Y.-C."/>
            <person name="Aerts A."/>
            <person name="Tisserant E."/>
            <person name="Veneault-Fourrey C."/>
            <person name="Joly D.L."/>
            <person name="Hacquard S."/>
            <person name="Amselem J."/>
            <person name="Cantarel B.L."/>
            <person name="Chiu R."/>
            <person name="Coutinho P.M."/>
            <person name="Feau N."/>
            <person name="Field M."/>
            <person name="Frey P."/>
            <person name="Gelhaye E."/>
            <person name="Goldberg J."/>
            <person name="Grabherr M.G."/>
            <person name="Kodira C.D."/>
            <person name="Kohler A."/>
            <person name="Kuees U."/>
            <person name="Lindquist E.A."/>
            <person name="Lucas S.M."/>
            <person name="Mago R."/>
            <person name="Mauceli E."/>
            <person name="Morin E."/>
            <person name="Murat C."/>
            <person name="Pangilinan J.L."/>
            <person name="Park R."/>
            <person name="Pearson M."/>
            <person name="Quesneville H."/>
            <person name="Rouhier N."/>
            <person name="Sakthikumar S."/>
            <person name="Salamov A.A."/>
            <person name="Schmutz J."/>
            <person name="Selles B."/>
            <person name="Shapiro H."/>
            <person name="Tanguay P."/>
            <person name="Tuskan G.A."/>
            <person name="Henrissat B."/>
            <person name="Van de Peer Y."/>
            <person name="Rouze P."/>
            <person name="Ellis J.G."/>
            <person name="Dodds P.N."/>
            <person name="Schein J.E."/>
            <person name="Zhong S."/>
            <person name="Hamelin R.C."/>
            <person name="Grigoriev I.V."/>
            <person name="Szabo L.J."/>
            <person name="Martin F."/>
        </authorList>
    </citation>
    <scope>NUCLEOTIDE SEQUENCE [LARGE SCALE GENOMIC DNA]</scope>
    <source>
        <strain evidence="8">98AG31 / pathotype 3-4-7</strain>
    </source>
</reference>
<dbReference type="HOGENOM" id="CLU_669168_0_0_1"/>
<proteinExistence type="predicted"/>
<dbReference type="Pfam" id="PF00172">
    <property type="entry name" value="Zn_clus"/>
    <property type="match status" value="1"/>
</dbReference>
<evidence type="ECO:0000259" key="6">
    <source>
        <dbReference type="PROSITE" id="PS50048"/>
    </source>
</evidence>
<evidence type="ECO:0000256" key="5">
    <source>
        <dbReference type="SAM" id="MobiDB-lite"/>
    </source>
</evidence>
<keyword evidence="3" id="KW-0804">Transcription</keyword>
<dbReference type="Gene3D" id="4.10.240.10">
    <property type="entry name" value="Zn(2)-C6 fungal-type DNA-binding domain"/>
    <property type="match status" value="1"/>
</dbReference>
<name>F4RYZ5_MELLP</name>
<gene>
    <name evidence="7" type="ORF">MELLADRAFT_72794</name>
</gene>